<accession>A0A8J2XSS9</accession>
<keyword evidence="1" id="KW-0472">Membrane</keyword>
<evidence type="ECO:0000313" key="2">
    <source>
        <dbReference type="EMBL" id="GGA93124.1"/>
    </source>
</evidence>
<sequence>MDNGRLNGDYAAVSGVWLPFKDYFTIPVFVCDEKSEFKGGKRVLGLAKRVAMGMNRKGAGRAGMGKTEAFRVKTKIVEFFSKSRIEKEGFTVYKAGLGALLFGLAFML</sequence>
<comment type="caution">
    <text evidence="2">The sequence shown here is derived from an EMBL/GenBank/DDBJ whole genome shotgun (WGS) entry which is preliminary data.</text>
</comment>
<dbReference type="EMBL" id="BMJC01000001">
    <property type="protein sequence ID" value="GGA93124.1"/>
    <property type="molecule type" value="Genomic_DNA"/>
</dbReference>
<evidence type="ECO:0000256" key="1">
    <source>
        <dbReference type="SAM" id="Phobius"/>
    </source>
</evidence>
<reference evidence="2" key="2">
    <citation type="submission" date="2020-09" db="EMBL/GenBank/DDBJ databases">
        <authorList>
            <person name="Sun Q."/>
            <person name="Zhou Y."/>
        </authorList>
    </citation>
    <scope>NUCLEOTIDE SEQUENCE</scope>
    <source>
        <strain evidence="2">CGMCC 1.15448</strain>
    </source>
</reference>
<keyword evidence="3" id="KW-1185">Reference proteome</keyword>
<name>A0A8J2XSS9_9BACT</name>
<keyword evidence="1" id="KW-0812">Transmembrane</keyword>
<protein>
    <submittedName>
        <fullName evidence="2">Uncharacterized protein</fullName>
    </submittedName>
</protein>
<keyword evidence="1" id="KW-1133">Transmembrane helix</keyword>
<proteinExistence type="predicted"/>
<dbReference type="Proteomes" id="UP000607559">
    <property type="component" value="Unassembled WGS sequence"/>
</dbReference>
<feature type="transmembrane region" description="Helical" evidence="1">
    <location>
        <begin position="90"/>
        <end position="107"/>
    </location>
</feature>
<organism evidence="2 3">
    <name type="scientific">Puia dinghuensis</name>
    <dbReference type="NCBI Taxonomy" id="1792502"/>
    <lineage>
        <taxon>Bacteria</taxon>
        <taxon>Pseudomonadati</taxon>
        <taxon>Bacteroidota</taxon>
        <taxon>Chitinophagia</taxon>
        <taxon>Chitinophagales</taxon>
        <taxon>Chitinophagaceae</taxon>
        <taxon>Puia</taxon>
    </lineage>
</organism>
<gene>
    <name evidence="2" type="ORF">GCM10011511_15670</name>
</gene>
<evidence type="ECO:0000313" key="3">
    <source>
        <dbReference type="Proteomes" id="UP000607559"/>
    </source>
</evidence>
<reference evidence="2" key="1">
    <citation type="journal article" date="2014" name="Int. J. Syst. Evol. Microbiol.">
        <title>Complete genome sequence of Corynebacterium casei LMG S-19264T (=DSM 44701T), isolated from a smear-ripened cheese.</title>
        <authorList>
            <consortium name="US DOE Joint Genome Institute (JGI-PGF)"/>
            <person name="Walter F."/>
            <person name="Albersmeier A."/>
            <person name="Kalinowski J."/>
            <person name="Ruckert C."/>
        </authorList>
    </citation>
    <scope>NUCLEOTIDE SEQUENCE</scope>
    <source>
        <strain evidence="2">CGMCC 1.15448</strain>
    </source>
</reference>
<dbReference type="AlphaFoldDB" id="A0A8J2XSS9"/>